<evidence type="ECO:0000256" key="6">
    <source>
        <dbReference type="ARBA" id="ARBA00022857"/>
    </source>
</evidence>
<dbReference type="PANTHER" id="PTHR43765">
    <property type="entry name" value="2-DEHYDROPANTOATE 2-REDUCTASE-RELATED"/>
    <property type="match status" value="1"/>
</dbReference>
<dbReference type="EMBL" id="PYLZ01000006">
    <property type="protein sequence ID" value="PSW24063.1"/>
    <property type="molecule type" value="Genomic_DNA"/>
</dbReference>
<evidence type="ECO:0000256" key="3">
    <source>
        <dbReference type="ARBA" id="ARBA00013014"/>
    </source>
</evidence>
<evidence type="ECO:0000313" key="13">
    <source>
        <dbReference type="EMBL" id="PSW24063.1"/>
    </source>
</evidence>
<evidence type="ECO:0000256" key="5">
    <source>
        <dbReference type="ARBA" id="ARBA00022655"/>
    </source>
</evidence>
<dbReference type="InterPro" id="IPR013328">
    <property type="entry name" value="6PGD_dom2"/>
</dbReference>
<proteinExistence type="inferred from homology"/>
<feature type="domain" description="Ketopantoate reductase N-terminal" evidence="11">
    <location>
        <begin position="4"/>
        <end position="150"/>
    </location>
</feature>
<accession>A0A0J8VCV4</accession>
<evidence type="ECO:0000256" key="2">
    <source>
        <dbReference type="ARBA" id="ARBA00007870"/>
    </source>
</evidence>
<dbReference type="EC" id="1.1.1.169" evidence="3 10"/>
<dbReference type="InterPro" id="IPR013752">
    <property type="entry name" value="KPA_reductase"/>
</dbReference>
<comment type="pathway">
    <text evidence="1 10">Cofactor biosynthesis; (R)-pantothenate biosynthesis; (R)-pantoate from 3-methyl-2-oxobutanoate: step 2/2.</text>
</comment>
<dbReference type="InterPro" id="IPR050838">
    <property type="entry name" value="Ketopantoate_reductase"/>
</dbReference>
<dbReference type="InterPro" id="IPR003710">
    <property type="entry name" value="ApbA"/>
</dbReference>
<dbReference type="Pfam" id="PF08546">
    <property type="entry name" value="ApbA_C"/>
    <property type="match status" value="1"/>
</dbReference>
<organism evidence="13 14">
    <name type="scientific">Photobacterium swingsii</name>
    <dbReference type="NCBI Taxonomy" id="680026"/>
    <lineage>
        <taxon>Bacteria</taxon>
        <taxon>Pseudomonadati</taxon>
        <taxon>Pseudomonadota</taxon>
        <taxon>Gammaproteobacteria</taxon>
        <taxon>Vibrionales</taxon>
        <taxon>Vibrionaceae</taxon>
        <taxon>Photobacterium</taxon>
    </lineage>
</organism>
<dbReference type="SUPFAM" id="SSF51735">
    <property type="entry name" value="NAD(P)-binding Rossmann-fold domains"/>
    <property type="match status" value="1"/>
</dbReference>
<reference evidence="13 14" key="1">
    <citation type="submission" date="2018-01" db="EMBL/GenBank/DDBJ databases">
        <title>Whole genome sequencing of Histamine producing bacteria.</title>
        <authorList>
            <person name="Butler K."/>
        </authorList>
    </citation>
    <scope>NUCLEOTIDE SEQUENCE [LARGE SCALE GENOMIC DNA]</scope>
    <source>
        <strain evidence="13 14">DSM 24669</strain>
    </source>
</reference>
<dbReference type="PANTHER" id="PTHR43765:SF2">
    <property type="entry name" value="2-DEHYDROPANTOATE 2-REDUCTASE"/>
    <property type="match status" value="1"/>
</dbReference>
<dbReference type="AlphaFoldDB" id="A0A0J8VCV4"/>
<evidence type="ECO:0000259" key="11">
    <source>
        <dbReference type="Pfam" id="PF02558"/>
    </source>
</evidence>
<dbReference type="Gene3D" id="3.40.50.720">
    <property type="entry name" value="NAD(P)-binding Rossmann-like Domain"/>
    <property type="match status" value="1"/>
</dbReference>
<dbReference type="OrthoDB" id="6530772at2"/>
<comment type="catalytic activity">
    <reaction evidence="9 10">
        <text>(R)-pantoate + NADP(+) = 2-dehydropantoate + NADPH + H(+)</text>
        <dbReference type="Rhea" id="RHEA:16233"/>
        <dbReference type="ChEBI" id="CHEBI:11561"/>
        <dbReference type="ChEBI" id="CHEBI:15378"/>
        <dbReference type="ChEBI" id="CHEBI:15980"/>
        <dbReference type="ChEBI" id="CHEBI:57783"/>
        <dbReference type="ChEBI" id="CHEBI:58349"/>
        <dbReference type="EC" id="1.1.1.169"/>
    </reaction>
</comment>
<comment type="function">
    <text evidence="10">Catalyzes the NADPH-dependent reduction of ketopantoate into pantoic acid.</text>
</comment>
<gene>
    <name evidence="13" type="ORF">C9I94_12030</name>
</gene>
<feature type="domain" description="Ketopantoate reductase C-terminal" evidence="12">
    <location>
        <begin position="175"/>
        <end position="298"/>
    </location>
</feature>
<dbReference type="InterPro" id="IPR008927">
    <property type="entry name" value="6-PGluconate_DH-like_C_sf"/>
</dbReference>
<keyword evidence="7 10" id="KW-0560">Oxidoreductase</keyword>
<dbReference type="InterPro" id="IPR013332">
    <property type="entry name" value="KPR_N"/>
</dbReference>
<keyword evidence="14" id="KW-1185">Reference proteome</keyword>
<dbReference type="Pfam" id="PF02558">
    <property type="entry name" value="ApbA"/>
    <property type="match status" value="1"/>
</dbReference>
<evidence type="ECO:0000256" key="4">
    <source>
        <dbReference type="ARBA" id="ARBA00019465"/>
    </source>
</evidence>
<evidence type="ECO:0000313" key="14">
    <source>
        <dbReference type="Proteomes" id="UP000240481"/>
    </source>
</evidence>
<name>A0A0J8VCV4_9GAMM</name>
<dbReference type="NCBIfam" id="TIGR00745">
    <property type="entry name" value="apbA_panE"/>
    <property type="match status" value="1"/>
</dbReference>
<dbReference type="STRING" id="680026.AB733_07245"/>
<comment type="similarity">
    <text evidence="2 10">Belongs to the ketopantoate reductase family.</text>
</comment>
<protein>
    <recommendedName>
        <fullName evidence="4 10">2-dehydropantoate 2-reductase</fullName>
        <ecNumber evidence="3 10">1.1.1.169</ecNumber>
    </recommendedName>
    <alternativeName>
        <fullName evidence="8 10">Ketopantoate reductase</fullName>
    </alternativeName>
</protein>
<dbReference type="SUPFAM" id="SSF48179">
    <property type="entry name" value="6-phosphogluconate dehydrogenase C-terminal domain-like"/>
    <property type="match status" value="1"/>
</dbReference>
<keyword evidence="5 10" id="KW-0566">Pantothenate biosynthesis</keyword>
<evidence type="ECO:0000256" key="1">
    <source>
        <dbReference type="ARBA" id="ARBA00004994"/>
    </source>
</evidence>
<dbReference type="RefSeq" id="WP_048898146.1">
    <property type="nucleotide sequence ID" value="NZ_AP024852.1"/>
</dbReference>
<dbReference type="InterPro" id="IPR036291">
    <property type="entry name" value="NAD(P)-bd_dom_sf"/>
</dbReference>
<dbReference type="Proteomes" id="UP000240481">
    <property type="component" value="Unassembled WGS sequence"/>
</dbReference>
<sequence length="302" mass="33429">MQFTIVGAGAIGCLWAASLAKAHTVHLWTRSAQPQHEFAFSSLISNSAAKAPKILKLASNQPQLLQQSDCVLLTVKAFQVEQAIEAIQPWLSPSTPIVIMHNGMGSQAVALQKLPQTPILYATTSQAAFKPQPDYVQHTGIGQTWLGAINPAAQQLQVLADKFDKMLAPCQWHSDIQQPLWQKLAINCAINPLTTLHQCKNGELAHPKYQTALITICQEVAEIMCAEGYLTTADSLKEQVDRVIQATANNFSSMNQDVCHHRQTEIDYITGHIVRCGQHYNIRTPFNAQLWQQIKTMEQKAS</sequence>
<dbReference type="GO" id="GO:0005737">
    <property type="term" value="C:cytoplasm"/>
    <property type="evidence" value="ECO:0007669"/>
    <property type="project" value="TreeGrafter"/>
</dbReference>
<evidence type="ECO:0000256" key="10">
    <source>
        <dbReference type="RuleBase" id="RU362068"/>
    </source>
</evidence>
<dbReference type="UniPathway" id="UPA00028">
    <property type="reaction ID" value="UER00004"/>
</dbReference>
<dbReference type="Gene3D" id="1.10.1040.10">
    <property type="entry name" value="N-(1-d-carboxylethyl)-l-norvaline Dehydrogenase, domain 2"/>
    <property type="match status" value="1"/>
</dbReference>
<dbReference type="GO" id="GO:0050661">
    <property type="term" value="F:NADP binding"/>
    <property type="evidence" value="ECO:0007669"/>
    <property type="project" value="TreeGrafter"/>
</dbReference>
<keyword evidence="6 10" id="KW-0521">NADP</keyword>
<evidence type="ECO:0000256" key="9">
    <source>
        <dbReference type="ARBA" id="ARBA00048793"/>
    </source>
</evidence>
<dbReference type="GO" id="GO:0015940">
    <property type="term" value="P:pantothenate biosynthetic process"/>
    <property type="evidence" value="ECO:0007669"/>
    <property type="project" value="UniProtKB-UniPathway"/>
</dbReference>
<dbReference type="GO" id="GO:0008677">
    <property type="term" value="F:2-dehydropantoate 2-reductase activity"/>
    <property type="evidence" value="ECO:0007669"/>
    <property type="project" value="UniProtKB-EC"/>
</dbReference>
<evidence type="ECO:0000259" key="12">
    <source>
        <dbReference type="Pfam" id="PF08546"/>
    </source>
</evidence>
<comment type="caution">
    <text evidence="13">The sequence shown here is derived from an EMBL/GenBank/DDBJ whole genome shotgun (WGS) entry which is preliminary data.</text>
</comment>
<evidence type="ECO:0000256" key="8">
    <source>
        <dbReference type="ARBA" id="ARBA00032024"/>
    </source>
</evidence>
<evidence type="ECO:0000256" key="7">
    <source>
        <dbReference type="ARBA" id="ARBA00023002"/>
    </source>
</evidence>